<evidence type="ECO:0000256" key="1">
    <source>
        <dbReference type="ARBA" id="ARBA00004797"/>
    </source>
</evidence>
<dbReference type="GO" id="GO:0008168">
    <property type="term" value="F:methyltransferase activity"/>
    <property type="evidence" value="ECO:0007669"/>
    <property type="project" value="UniProtKB-KW"/>
</dbReference>
<dbReference type="Proteomes" id="UP000019375">
    <property type="component" value="Unassembled WGS sequence"/>
</dbReference>
<evidence type="ECO:0000256" key="7">
    <source>
        <dbReference type="ARBA" id="ARBA00022694"/>
    </source>
</evidence>
<evidence type="ECO:0000256" key="11">
    <source>
        <dbReference type="ARBA" id="ARBA00069229"/>
    </source>
</evidence>
<evidence type="ECO:0000313" key="13">
    <source>
        <dbReference type="EMBL" id="CDF87181.1"/>
    </source>
</evidence>
<dbReference type="InterPro" id="IPR003827">
    <property type="entry name" value="tRNA_yW-synthesising"/>
</dbReference>
<keyword evidence="14" id="KW-1185">Reference proteome</keyword>
<dbReference type="EC" id="2.1.1.282" evidence="3"/>
<reference evidence="14" key="1">
    <citation type="journal article" date="2013" name="Genome Announc.">
        <title>Genome sequence of the food spoilage yeast Zygosaccharomyces bailii CLIB 213(T).</title>
        <authorList>
            <person name="Galeote V."/>
            <person name="Bigey F."/>
            <person name="Devillers H."/>
            <person name="Neuveglise C."/>
            <person name="Dequin S."/>
        </authorList>
    </citation>
    <scope>NUCLEOTIDE SEQUENCE [LARGE SCALE GENOMIC DNA]</scope>
    <source>
        <strain evidence="14">CLIB 213 / ATCC 58445 / CBS 680 / CCRC 21525 / NBRC 1098 / NCYC 1416 / NRRL Y-2227</strain>
    </source>
</reference>
<evidence type="ECO:0000256" key="2">
    <source>
        <dbReference type="ARBA" id="ARBA00008569"/>
    </source>
</evidence>
<dbReference type="SUPFAM" id="SSF111278">
    <property type="entry name" value="SSo0622-like"/>
    <property type="match status" value="1"/>
</dbReference>
<dbReference type="InterPro" id="IPR036602">
    <property type="entry name" value="tRNA_yW-synthesising-like_sf"/>
</dbReference>
<protein>
    <recommendedName>
        <fullName evidence="11">tRNA wybutosine-synthesizing protein 3</fullName>
        <ecNumber evidence="3">2.1.1.282</ecNumber>
    </recommendedName>
    <alternativeName>
        <fullName evidence="8">tRNA(Phe) 7-((3-amino-3-carboxypropyl)-4-demethylwyosine(37)-N(4))-methyltransferase</fullName>
    </alternativeName>
</protein>
<proteinExistence type="inferred from homology"/>
<keyword evidence="6" id="KW-0949">S-adenosyl-L-methionine</keyword>
<evidence type="ECO:0000256" key="10">
    <source>
        <dbReference type="ARBA" id="ARBA00058049"/>
    </source>
</evidence>
<evidence type="ECO:0000256" key="4">
    <source>
        <dbReference type="ARBA" id="ARBA00022603"/>
    </source>
</evidence>
<feature type="domain" description="tRNA wybutosine-synthesizing protein" evidence="12">
    <location>
        <begin position="9"/>
        <end position="224"/>
    </location>
</feature>
<dbReference type="OrthoDB" id="263283at2759"/>
<keyword evidence="5" id="KW-0808">Transferase</keyword>
<dbReference type="AlphaFoldDB" id="A0A8J2SUE4"/>
<evidence type="ECO:0000256" key="6">
    <source>
        <dbReference type="ARBA" id="ARBA00022691"/>
    </source>
</evidence>
<dbReference type="GO" id="GO:0032259">
    <property type="term" value="P:methylation"/>
    <property type="evidence" value="ECO:0007669"/>
    <property type="project" value="UniProtKB-KW"/>
</dbReference>
<dbReference type="FunFam" id="3.30.1960.10:FF:000003">
    <property type="entry name" value="tRNA methyltransferase"/>
    <property type="match status" value="1"/>
</dbReference>
<dbReference type="EMBL" id="HG316454">
    <property type="protein sequence ID" value="CDF87181.1"/>
    <property type="molecule type" value="Genomic_DNA"/>
</dbReference>
<dbReference type="GO" id="GO:0008033">
    <property type="term" value="P:tRNA processing"/>
    <property type="evidence" value="ECO:0007669"/>
    <property type="project" value="UniProtKB-KW"/>
</dbReference>
<organism evidence="13 14">
    <name type="scientific">Zygosaccharomyces bailii (strain CLIB 213 / ATCC 58445 / CBS 680 / BCRC 21525 / NBRC 1098 / NCYC 1416 / NRRL Y-2227)</name>
    <dbReference type="NCBI Taxonomy" id="1333698"/>
    <lineage>
        <taxon>Eukaryota</taxon>
        <taxon>Fungi</taxon>
        <taxon>Dikarya</taxon>
        <taxon>Ascomycota</taxon>
        <taxon>Saccharomycotina</taxon>
        <taxon>Saccharomycetes</taxon>
        <taxon>Saccharomycetales</taxon>
        <taxon>Saccharomycetaceae</taxon>
        <taxon>Zygosaccharomyces</taxon>
    </lineage>
</organism>
<comment type="pathway">
    <text evidence="1">tRNA modification; wybutosine-tRNA(Phe) biosynthesis.</text>
</comment>
<evidence type="ECO:0000313" key="14">
    <source>
        <dbReference type="Proteomes" id="UP000019375"/>
    </source>
</evidence>
<evidence type="ECO:0000256" key="9">
    <source>
        <dbReference type="ARBA" id="ARBA00049202"/>
    </source>
</evidence>
<keyword evidence="4" id="KW-0489">Methyltransferase</keyword>
<name>A0A8J2SUE4_ZYGB2</name>
<dbReference type="Pfam" id="PF02676">
    <property type="entry name" value="TYW3"/>
    <property type="match status" value="1"/>
</dbReference>
<keyword evidence="7" id="KW-0819">tRNA processing</keyword>
<gene>
    <name evidence="13" type="ORF">BN860_00562g</name>
</gene>
<dbReference type="PANTHER" id="PTHR48418">
    <property type="entry name" value="TRNA WYBUTOSINE-SYNTHESIZING PROTEIN 3"/>
    <property type="match status" value="1"/>
</dbReference>
<evidence type="ECO:0000256" key="3">
    <source>
        <dbReference type="ARBA" id="ARBA00012750"/>
    </source>
</evidence>
<accession>A0A8J2SUE4</accession>
<dbReference type="Gene3D" id="3.30.1960.10">
    <property type="entry name" value="tRNA wybutosine-synthesizing-like"/>
    <property type="match status" value="1"/>
</dbReference>
<sequence>MVRQNPFDQKKAVILAGIGSEKPDLSPKGNIDVLCIPIIDLINSHQDMVTTSSCSGRVSVFVEGTKLHKGKVKTGGKGEGGKWLFVTHDYKEVPNWLERGSNENLKFLGIDGNTELDSIHEDTRLVLYKFEPFILHVKCRDFTTASKLCNAAMACGFRESGIGPNNLVALRINIKLDTPIGYYDDNASEIKIYVSKQYIALLDRLSLAKFQENTGKMKVLYERICNEMFIPSSSAN</sequence>
<dbReference type="PANTHER" id="PTHR48418:SF1">
    <property type="entry name" value="TRNA WYBUTOSINE-SYNTHESIZING PROTEIN 3"/>
    <property type="match status" value="1"/>
</dbReference>
<comment type="function">
    <text evidence="10">S-adenosyl-L-methionine-dependent methyltransferase that acts as a component of the wybutosine biosynthesis pathway. Wybutosine is a hyper modified guanosine with a tricyclic base found at the 3'-position adjacent to the anticodon of eukaryotic phenylalanine tRNA. Probably methylates N-4 position of wybutosine-86 to produce wybutosine-72.</text>
</comment>
<comment type="similarity">
    <text evidence="2">Belongs to the TYW3 family.</text>
</comment>
<evidence type="ECO:0000256" key="5">
    <source>
        <dbReference type="ARBA" id="ARBA00022679"/>
    </source>
</evidence>
<comment type="catalytic activity">
    <reaction evidence="9">
        <text>4-demethyl-7-[(3S)-3-amino-3-carboxypropyl]wyosine(37) in tRNA(Phe) + S-adenosyl-L-methionine = 7-[(3S)-3-amino-3-carboxypropyl]wyosine(37) in tRNA(Phe) + S-adenosyl-L-homocysteine + H(+)</text>
        <dbReference type="Rhea" id="RHEA:36635"/>
        <dbReference type="Rhea" id="RHEA-COMP:10378"/>
        <dbReference type="Rhea" id="RHEA-COMP:10379"/>
        <dbReference type="ChEBI" id="CHEBI:15378"/>
        <dbReference type="ChEBI" id="CHEBI:57856"/>
        <dbReference type="ChEBI" id="CHEBI:59789"/>
        <dbReference type="ChEBI" id="CHEBI:73543"/>
        <dbReference type="ChEBI" id="CHEBI:73550"/>
        <dbReference type="EC" id="2.1.1.282"/>
    </reaction>
</comment>
<evidence type="ECO:0000256" key="8">
    <source>
        <dbReference type="ARBA" id="ARBA00030554"/>
    </source>
</evidence>
<evidence type="ECO:0000259" key="12">
    <source>
        <dbReference type="Pfam" id="PF02676"/>
    </source>
</evidence>